<feature type="transmembrane region" description="Helical" evidence="5">
    <location>
        <begin position="302"/>
        <end position="322"/>
    </location>
</feature>
<dbReference type="InterPro" id="IPR004843">
    <property type="entry name" value="Calcineurin-like_PHP"/>
</dbReference>
<dbReference type="GO" id="GO:0016787">
    <property type="term" value="F:hydrolase activity"/>
    <property type="evidence" value="ECO:0007669"/>
    <property type="project" value="InterPro"/>
</dbReference>
<sequence>MFANLPESPESLNLLGNKEEEMVALFVADPQLIGIQDEMGFPIGALARWDSDRYLRNSFSRVYEHTQPDVIVFLGDLLDEGSKAFKDEYLSYVERFNSIFYEKKYSKTIVIAGDNDIGGEGADMRTPFKVARFEKHFDAIEGVVNHMFVDFIKLDIRYGDVEARRQAYRRMVPTLKAPFRIIINHESVMTRRKENVYPILKFVQPHAVISAHWHWSHIYSCATCLEENEDLSYWPYYERDSKNNRGFEEIDLTQQASLDEIMVPTCSYRMGVPYMGYGVAIINKSGLMKYTVLWLPSRYPLLYIYAAVLLVSVILLCFEFIFSSGIQKQIFS</sequence>
<dbReference type="GO" id="GO:0005783">
    <property type="term" value="C:endoplasmic reticulum"/>
    <property type="evidence" value="ECO:0007669"/>
    <property type="project" value="TreeGrafter"/>
</dbReference>
<keyword evidence="2 5" id="KW-0812">Transmembrane</keyword>
<dbReference type="Pfam" id="PF00149">
    <property type="entry name" value="Metallophos"/>
    <property type="match status" value="1"/>
</dbReference>
<accession>A0AAV4DKU4</accession>
<reference evidence="7 8" key="1">
    <citation type="journal article" date="2021" name="Elife">
        <title>Chloroplast acquisition without the gene transfer in kleptoplastic sea slugs, Plakobranchus ocellatus.</title>
        <authorList>
            <person name="Maeda T."/>
            <person name="Takahashi S."/>
            <person name="Yoshida T."/>
            <person name="Shimamura S."/>
            <person name="Takaki Y."/>
            <person name="Nagai Y."/>
            <person name="Toyoda A."/>
            <person name="Suzuki Y."/>
            <person name="Arimoto A."/>
            <person name="Ishii H."/>
            <person name="Satoh N."/>
            <person name="Nishiyama T."/>
            <person name="Hasebe M."/>
            <person name="Maruyama T."/>
            <person name="Minagawa J."/>
            <person name="Obokata J."/>
            <person name="Shigenobu S."/>
        </authorList>
    </citation>
    <scope>NUCLEOTIDE SEQUENCE [LARGE SCALE GENOMIC DNA]</scope>
</reference>
<evidence type="ECO:0000256" key="3">
    <source>
        <dbReference type="ARBA" id="ARBA00022989"/>
    </source>
</evidence>
<dbReference type="PANTHER" id="PTHR13315">
    <property type="entry name" value="METALLO PHOSPHOESTERASE RELATED"/>
    <property type="match status" value="1"/>
</dbReference>
<dbReference type="AlphaFoldDB" id="A0AAV4DKU4"/>
<dbReference type="InterPro" id="IPR033308">
    <property type="entry name" value="PGAP5/Cdc1/Ted1"/>
</dbReference>
<evidence type="ECO:0000313" key="7">
    <source>
        <dbReference type="EMBL" id="GFO44640.1"/>
    </source>
</evidence>
<evidence type="ECO:0000256" key="1">
    <source>
        <dbReference type="ARBA" id="ARBA00004141"/>
    </source>
</evidence>
<dbReference type="GO" id="GO:0016020">
    <property type="term" value="C:membrane"/>
    <property type="evidence" value="ECO:0007669"/>
    <property type="project" value="UniProtKB-SubCell"/>
</dbReference>
<evidence type="ECO:0000259" key="6">
    <source>
        <dbReference type="Pfam" id="PF00149"/>
    </source>
</evidence>
<evidence type="ECO:0000256" key="5">
    <source>
        <dbReference type="SAM" id="Phobius"/>
    </source>
</evidence>
<feature type="domain" description="Calcineurin-like phosphoesterase" evidence="6">
    <location>
        <begin position="25"/>
        <end position="215"/>
    </location>
</feature>
<proteinExistence type="predicted"/>
<gene>
    <name evidence="7" type="ORF">PoB_007114500</name>
</gene>
<dbReference type="InterPro" id="IPR029052">
    <property type="entry name" value="Metallo-depent_PP-like"/>
</dbReference>
<dbReference type="Proteomes" id="UP000735302">
    <property type="component" value="Unassembled WGS sequence"/>
</dbReference>
<dbReference type="Gene3D" id="3.60.21.10">
    <property type="match status" value="1"/>
</dbReference>
<keyword evidence="8" id="KW-1185">Reference proteome</keyword>
<protein>
    <submittedName>
        <fullName evidence="7">Metallophosphoesterase 1</fullName>
    </submittedName>
</protein>
<evidence type="ECO:0000313" key="8">
    <source>
        <dbReference type="Proteomes" id="UP000735302"/>
    </source>
</evidence>
<name>A0AAV4DKU4_9GAST</name>
<keyword evidence="3 5" id="KW-1133">Transmembrane helix</keyword>
<organism evidence="7 8">
    <name type="scientific">Plakobranchus ocellatus</name>
    <dbReference type="NCBI Taxonomy" id="259542"/>
    <lineage>
        <taxon>Eukaryota</taxon>
        <taxon>Metazoa</taxon>
        <taxon>Spiralia</taxon>
        <taxon>Lophotrochozoa</taxon>
        <taxon>Mollusca</taxon>
        <taxon>Gastropoda</taxon>
        <taxon>Heterobranchia</taxon>
        <taxon>Euthyneura</taxon>
        <taxon>Panpulmonata</taxon>
        <taxon>Sacoglossa</taxon>
        <taxon>Placobranchoidea</taxon>
        <taxon>Plakobranchidae</taxon>
        <taxon>Plakobranchus</taxon>
    </lineage>
</organism>
<evidence type="ECO:0000256" key="2">
    <source>
        <dbReference type="ARBA" id="ARBA00022692"/>
    </source>
</evidence>
<comment type="subcellular location">
    <subcellularLocation>
        <location evidence="1">Membrane</location>
        <topology evidence="1">Multi-pass membrane protein</topology>
    </subcellularLocation>
</comment>
<dbReference type="SUPFAM" id="SSF56300">
    <property type="entry name" value="Metallo-dependent phosphatases"/>
    <property type="match status" value="1"/>
</dbReference>
<dbReference type="GO" id="GO:0006506">
    <property type="term" value="P:GPI anchor biosynthetic process"/>
    <property type="evidence" value="ECO:0007669"/>
    <property type="project" value="InterPro"/>
</dbReference>
<keyword evidence="4 5" id="KW-0472">Membrane</keyword>
<dbReference type="PANTHER" id="PTHR13315:SF4">
    <property type="entry name" value="METALLOPHOSPHOESTERASE, ISOFORM E"/>
    <property type="match status" value="1"/>
</dbReference>
<evidence type="ECO:0000256" key="4">
    <source>
        <dbReference type="ARBA" id="ARBA00023136"/>
    </source>
</evidence>
<comment type="caution">
    <text evidence="7">The sequence shown here is derived from an EMBL/GenBank/DDBJ whole genome shotgun (WGS) entry which is preliminary data.</text>
</comment>
<dbReference type="EMBL" id="BLXT01007982">
    <property type="protein sequence ID" value="GFO44640.1"/>
    <property type="molecule type" value="Genomic_DNA"/>
</dbReference>